<gene>
    <name evidence="1" type="ORF">EWM62_16865</name>
</gene>
<dbReference type="EMBL" id="SEWG01000007">
    <property type="protein sequence ID" value="RYU87378.1"/>
    <property type="molecule type" value="Genomic_DNA"/>
</dbReference>
<dbReference type="AlphaFoldDB" id="A0A4Q5LI43"/>
<accession>A0A4Q5LI43</accession>
<evidence type="ECO:0000313" key="1">
    <source>
        <dbReference type="EMBL" id="RYU87378.1"/>
    </source>
</evidence>
<dbReference type="OrthoDB" id="1371764at2"/>
<dbReference type="RefSeq" id="WP_129877846.1">
    <property type="nucleotide sequence ID" value="NZ_SEWG01000007.1"/>
</dbReference>
<evidence type="ECO:0000313" key="2">
    <source>
        <dbReference type="Proteomes" id="UP000293331"/>
    </source>
</evidence>
<comment type="caution">
    <text evidence="1">The sequence shown here is derived from an EMBL/GenBank/DDBJ whole genome shotgun (WGS) entry which is preliminary data.</text>
</comment>
<reference evidence="1 2" key="1">
    <citation type="submission" date="2019-02" db="EMBL/GenBank/DDBJ databases">
        <title>Bacterial novel species Mucilaginibacter sp. 17JY9-4 isolated from soil.</title>
        <authorList>
            <person name="Jung H.-Y."/>
        </authorList>
    </citation>
    <scope>NUCLEOTIDE SEQUENCE [LARGE SCALE GENOMIC DNA]</scope>
    <source>
        <strain evidence="1 2">17JY9-4</strain>
    </source>
</reference>
<organism evidence="1 2">
    <name type="scientific">Mucilaginibacter terrigena</name>
    <dbReference type="NCBI Taxonomy" id="2492395"/>
    <lineage>
        <taxon>Bacteria</taxon>
        <taxon>Pseudomonadati</taxon>
        <taxon>Bacteroidota</taxon>
        <taxon>Sphingobacteriia</taxon>
        <taxon>Sphingobacteriales</taxon>
        <taxon>Sphingobacteriaceae</taxon>
        <taxon>Mucilaginibacter</taxon>
    </lineage>
</organism>
<dbReference type="Proteomes" id="UP000293331">
    <property type="component" value="Unassembled WGS sequence"/>
</dbReference>
<proteinExistence type="predicted"/>
<protein>
    <submittedName>
        <fullName evidence="1">Uncharacterized protein</fullName>
    </submittedName>
</protein>
<name>A0A4Q5LI43_9SPHI</name>
<keyword evidence="2" id="KW-1185">Reference proteome</keyword>
<sequence>MEFALKQIYKDHPEYLIPEKWEQFNDWSRRGYDFLDSRIFYFKDAPEEMYYISFIKDPEDPAAAKSVILAVRAVQRDSSTSWLLQKDFNEKQQEEIEARFDKEIVSKLEKYTLTKAKRSD</sequence>